<feature type="region of interest" description="Disordered" evidence="2">
    <location>
        <begin position="283"/>
        <end position="302"/>
    </location>
</feature>
<comment type="caution">
    <text evidence="4">The sequence shown here is derived from an EMBL/GenBank/DDBJ whole genome shotgun (WGS) entry which is preliminary data.</text>
</comment>
<dbReference type="InterPro" id="IPR036397">
    <property type="entry name" value="RNaseH_sf"/>
</dbReference>
<feature type="region of interest" description="Disordered" evidence="2">
    <location>
        <begin position="62"/>
        <end position="82"/>
    </location>
</feature>
<evidence type="ECO:0000256" key="2">
    <source>
        <dbReference type="SAM" id="MobiDB-lite"/>
    </source>
</evidence>
<keyword evidence="1" id="KW-0511">Multifunctional enzyme</keyword>
<dbReference type="FunFam" id="3.30.70.270:FF:000020">
    <property type="entry name" value="Transposon Tf2-6 polyprotein-like Protein"/>
    <property type="match status" value="1"/>
</dbReference>
<dbReference type="GO" id="GO:0003676">
    <property type="term" value="F:nucleic acid binding"/>
    <property type="evidence" value="ECO:0007669"/>
    <property type="project" value="InterPro"/>
</dbReference>
<dbReference type="InterPro" id="IPR050951">
    <property type="entry name" value="Retrovirus_Pol_polyprotein"/>
</dbReference>
<dbReference type="SUPFAM" id="SSF53098">
    <property type="entry name" value="Ribonuclease H-like"/>
    <property type="match status" value="1"/>
</dbReference>
<dbReference type="Proteomes" id="UP001165121">
    <property type="component" value="Unassembled WGS sequence"/>
</dbReference>
<feature type="region of interest" description="Disordered" evidence="2">
    <location>
        <begin position="108"/>
        <end position="195"/>
    </location>
</feature>
<keyword evidence="5" id="KW-1185">Reference proteome</keyword>
<dbReference type="GO" id="GO:0015074">
    <property type="term" value="P:DNA integration"/>
    <property type="evidence" value="ECO:0007669"/>
    <property type="project" value="InterPro"/>
</dbReference>
<name>A0A9W6X021_9STRA</name>
<dbReference type="PANTHER" id="PTHR37984">
    <property type="entry name" value="PROTEIN CBG26694"/>
    <property type="match status" value="1"/>
</dbReference>
<dbReference type="InterPro" id="IPR043128">
    <property type="entry name" value="Rev_trsase/Diguanyl_cyclase"/>
</dbReference>
<dbReference type="EMBL" id="BSXT01000341">
    <property type="protein sequence ID" value="GMF24873.1"/>
    <property type="molecule type" value="Genomic_DNA"/>
</dbReference>
<dbReference type="CDD" id="cd09274">
    <property type="entry name" value="RNase_HI_RT_Ty3"/>
    <property type="match status" value="1"/>
</dbReference>
<feature type="compositionally biased region" description="Polar residues" evidence="2">
    <location>
        <begin position="572"/>
        <end position="584"/>
    </location>
</feature>
<feature type="compositionally biased region" description="Polar residues" evidence="2">
    <location>
        <begin position="441"/>
        <end position="456"/>
    </location>
</feature>
<dbReference type="PANTHER" id="PTHR37984:SF5">
    <property type="entry name" value="PROTEIN NYNRIN-LIKE"/>
    <property type="match status" value="1"/>
</dbReference>
<dbReference type="Pfam" id="PF17919">
    <property type="entry name" value="RT_RNaseH_2"/>
    <property type="match status" value="1"/>
</dbReference>
<dbReference type="Gene3D" id="3.30.420.10">
    <property type="entry name" value="Ribonuclease H-like superfamily/Ribonuclease H"/>
    <property type="match status" value="1"/>
</dbReference>
<dbReference type="InterPro" id="IPR041577">
    <property type="entry name" value="RT_RNaseH_2"/>
</dbReference>
<feature type="region of interest" description="Disordered" evidence="2">
    <location>
        <begin position="385"/>
        <end position="478"/>
    </location>
</feature>
<feature type="compositionally biased region" description="Polar residues" evidence="2">
    <location>
        <begin position="606"/>
        <end position="619"/>
    </location>
</feature>
<evidence type="ECO:0000313" key="5">
    <source>
        <dbReference type="Proteomes" id="UP001165121"/>
    </source>
</evidence>
<feature type="compositionally biased region" description="Basic residues" evidence="2">
    <location>
        <begin position="592"/>
        <end position="602"/>
    </location>
</feature>
<organism evidence="4 5">
    <name type="scientific">Phytophthora fragariaefolia</name>
    <dbReference type="NCBI Taxonomy" id="1490495"/>
    <lineage>
        <taxon>Eukaryota</taxon>
        <taxon>Sar</taxon>
        <taxon>Stramenopiles</taxon>
        <taxon>Oomycota</taxon>
        <taxon>Peronosporomycetes</taxon>
        <taxon>Peronosporales</taxon>
        <taxon>Peronosporaceae</taxon>
        <taxon>Phytophthora</taxon>
    </lineage>
</organism>
<evidence type="ECO:0000313" key="4">
    <source>
        <dbReference type="EMBL" id="GMF24873.1"/>
    </source>
</evidence>
<accession>A0A9W6X021</accession>
<feature type="compositionally biased region" description="Basic and acidic residues" evidence="2">
    <location>
        <begin position="399"/>
        <end position="408"/>
    </location>
</feature>
<evidence type="ECO:0000256" key="1">
    <source>
        <dbReference type="ARBA" id="ARBA00023268"/>
    </source>
</evidence>
<feature type="domain" description="Integrase catalytic" evidence="3">
    <location>
        <begin position="969"/>
        <end position="1148"/>
    </location>
</feature>
<dbReference type="FunFam" id="3.10.20.370:FF:000001">
    <property type="entry name" value="Retrovirus-related Pol polyprotein from transposon 17.6-like protein"/>
    <property type="match status" value="1"/>
</dbReference>
<dbReference type="SUPFAM" id="SSF56672">
    <property type="entry name" value="DNA/RNA polymerases"/>
    <property type="match status" value="1"/>
</dbReference>
<feature type="compositionally biased region" description="Basic and acidic residues" evidence="2">
    <location>
        <begin position="121"/>
        <end position="134"/>
    </location>
</feature>
<feature type="compositionally biased region" description="Basic and acidic residues" evidence="2">
    <location>
        <begin position="469"/>
        <end position="478"/>
    </location>
</feature>
<dbReference type="InterPro" id="IPR001584">
    <property type="entry name" value="Integrase_cat-core"/>
</dbReference>
<feature type="region of interest" description="Disordered" evidence="2">
    <location>
        <begin position="256"/>
        <end position="275"/>
    </location>
</feature>
<dbReference type="GO" id="GO:0003824">
    <property type="term" value="F:catalytic activity"/>
    <property type="evidence" value="ECO:0007669"/>
    <property type="project" value="UniProtKB-KW"/>
</dbReference>
<feature type="compositionally biased region" description="Low complexity" evidence="2">
    <location>
        <begin position="62"/>
        <end position="80"/>
    </location>
</feature>
<gene>
    <name evidence="4" type="ORF">Pfra01_000430300</name>
</gene>
<dbReference type="InterPro" id="IPR012337">
    <property type="entry name" value="RNaseH-like_sf"/>
</dbReference>
<evidence type="ECO:0000259" key="3">
    <source>
        <dbReference type="PROSITE" id="PS50994"/>
    </source>
</evidence>
<dbReference type="InterPro" id="IPR043502">
    <property type="entry name" value="DNA/RNA_pol_sf"/>
</dbReference>
<proteinExistence type="predicted"/>
<protein>
    <submittedName>
        <fullName evidence="4">Unnamed protein product</fullName>
    </submittedName>
</protein>
<feature type="region of interest" description="Disordered" evidence="2">
    <location>
        <begin position="508"/>
        <end position="544"/>
    </location>
</feature>
<reference evidence="4" key="1">
    <citation type="submission" date="2023-04" db="EMBL/GenBank/DDBJ databases">
        <title>Phytophthora fragariaefolia NBRC 109709.</title>
        <authorList>
            <person name="Ichikawa N."/>
            <person name="Sato H."/>
            <person name="Tonouchi N."/>
        </authorList>
    </citation>
    <scope>NUCLEOTIDE SEQUENCE</scope>
    <source>
        <strain evidence="4">NBRC 109709</strain>
    </source>
</reference>
<dbReference type="InterPro" id="IPR041588">
    <property type="entry name" value="Integrase_H2C2"/>
</dbReference>
<dbReference type="Gene3D" id="3.30.70.270">
    <property type="match status" value="1"/>
</dbReference>
<dbReference type="Pfam" id="PF17921">
    <property type="entry name" value="Integrase_H2C2"/>
    <property type="match status" value="1"/>
</dbReference>
<sequence>MRTELNANFGLDVPVTTHQSKDFSGGDTHAHFGMSTPTTRNTGAPALAAAVFVIAPAATTTSSSASTSVVTSTVTTSSSSKRTMSLGEYKKVRGNTVSARDELQALFDAGNDADMVEAEGDEKASSSRRDEPGVKSRRSREDDSDASSSKSSRSGSDRPLADAGPSSGSWSGGDFTPSGVEVSRTGPVRDPWMPIRRRIKDAITTSGSFMSSDGAESSAPKHDCAEVFECCWWAQHSAYSSRSSFTPFGGFGGGGLHTPSPFPERPASGRSAAPAYRGSGKILSNEYENDPDLGSGSDDRQFAGRSSVLSPVRLAVGVEAAGRRHGSDPPDSVDHLEGDLADPHEALSVLHVTNSANISGLGAFTRVRHVFAMIIQLAVAASEASISREPAVDSSECSRNWRCDEPGVKSRRPREDDLDASSSKRSRSDGDRPFADAGPLSSPQSGRDATPSSVEASRTGPVRDPWNTDFERDRISLRHSDGTGIRRIPVEAECPNDRQSNLEGRSAVRHQGNRNASAPGADAASSVGDCKRSPPEMLAGSREAGHGEAIHNHAGLDCVRLWVISAGDQKNDLSTAGAGQNKTRGTGFRTRSERRKRAKLLKSRSGTETSQAVSSGQTQRLETTVETLSVLTRTDTGLQYQKMALESPPTLASELTRIEVSAQYAQVLCQEGTGRNGVRPEPGKVKVINEWPTPSNGKELRQFLGLFTYFCKYVSNHVGKIRPMSQFPKKDDAWEWTAECQQAFDAVKQGLTEAPILAMADQDRPFHVVCDASDFAIGCALMQHDHEGRDRVVYYQSRQLMPAERNYPVHDKEPLAMKYPLAKFRGYLLGSRPFGSTPTTHHCVRRSSGRTSHKELRDGSHYNFQVAYKTGRLNVVADALSRRPDYAVHKTEANCIGVVRTSTLLSSLLDDVRSAYANDADAKQLLYYFAALSDKSRQKLTTHLRARLHRYRVHNGLLLYSAVADNADRVVVPNDHGLKLRVTDEYHDAPTSGHPGRENTYLLLTRHFYWPHQYLWVRKYVHACEQAGAVVPAEVTAKQTARLFVDMVFRHLGMPIDIVSDRDLRFTARFWQEMFTPLGTQLSMSTATHPQTDGHTERANRVLVDALKSYAHSFRHWDDCLPMAEFSINNSVHVSTGHTPFYVDAMRHPRVYSVRHISAVSTRARSARSLIDESTVSTPGVDTLNTNGPVVNKAMDFVQRRQAVIRFVQDAIAASVDRQELKADNNDIRNTNEFKVDSLVLLATQNLARHAVSDLACSALHWPLHHVGEARQRIHAEHTVQHVHPTF</sequence>
<feature type="region of interest" description="Disordered" evidence="2">
    <location>
        <begin position="571"/>
        <end position="620"/>
    </location>
</feature>
<dbReference type="PROSITE" id="PS50994">
    <property type="entry name" value="INTEGRASE"/>
    <property type="match status" value="1"/>
</dbReference>